<keyword evidence="2" id="KW-0378">Hydrolase</keyword>
<dbReference type="AlphaFoldDB" id="A0AB39CJ71"/>
<dbReference type="RefSeq" id="WP_368643439.1">
    <property type="nucleotide sequence ID" value="NZ_CP158252.1"/>
</dbReference>
<dbReference type="GO" id="GO:0004519">
    <property type="term" value="F:endonuclease activity"/>
    <property type="evidence" value="ECO:0007669"/>
    <property type="project" value="UniProtKB-KW"/>
</dbReference>
<name>A0AB39CJ71_9BURK</name>
<dbReference type="InterPro" id="IPR014833">
    <property type="entry name" value="TnsA_N"/>
</dbReference>
<dbReference type="Pfam" id="PF08722">
    <property type="entry name" value="Tn7_TnsA-like_N"/>
    <property type="match status" value="1"/>
</dbReference>
<protein>
    <submittedName>
        <fullName evidence="2">TnsA endonuclease N-terminal domain-containing protein</fullName>
    </submittedName>
</protein>
<organism evidence="2">
    <name type="scientific">Castellaniella ginsengisoli</name>
    <dbReference type="NCBI Taxonomy" id="546114"/>
    <lineage>
        <taxon>Bacteria</taxon>
        <taxon>Pseudomonadati</taxon>
        <taxon>Pseudomonadota</taxon>
        <taxon>Betaproteobacteria</taxon>
        <taxon>Burkholderiales</taxon>
        <taxon>Alcaligenaceae</taxon>
        <taxon>Castellaniella</taxon>
    </lineage>
</organism>
<keyword evidence="2" id="KW-0255">Endonuclease</keyword>
<keyword evidence="2" id="KW-0540">Nuclease</keyword>
<gene>
    <name evidence="2" type="ORF">ABRY99_00020</name>
</gene>
<dbReference type="EMBL" id="CP158252">
    <property type="protein sequence ID" value="XDJ42001.1"/>
    <property type="molecule type" value="Genomic_DNA"/>
</dbReference>
<sequence length="219" mass="25263">MNPARPVVTRSPHRRVGYIPCPWLQSHHVAYESLLECRFVRIALLYPPLREIFHQPFRLDLGKLGTYTPDYLLRCASHDDVVVEVKPQQFLSKHVDKLRAAKVAIEGRGLRFLVCTEHEIAANGRDERAGVILRQARSHLPRELVEDLLARLRNLRFPMSVSSLAERLDTRRDRIHYLIGRRELHLAPSLSDTRVFNGTDKECHDGDFSARAWFGGANW</sequence>
<evidence type="ECO:0000259" key="1">
    <source>
        <dbReference type="Pfam" id="PF08722"/>
    </source>
</evidence>
<feature type="domain" description="TnsA endonuclease N-terminal" evidence="1">
    <location>
        <begin position="54"/>
        <end position="117"/>
    </location>
</feature>
<evidence type="ECO:0000313" key="2">
    <source>
        <dbReference type="EMBL" id="XDJ42001.1"/>
    </source>
</evidence>
<accession>A0AB39CJ71</accession>
<proteinExistence type="predicted"/>
<reference evidence="2" key="1">
    <citation type="submission" date="2024-05" db="EMBL/GenBank/DDBJ databases">
        <authorList>
            <person name="Luo Y.-C."/>
            <person name="Nicholds J."/>
            <person name="Mortimer T."/>
            <person name="Maboni G."/>
        </authorList>
    </citation>
    <scope>NUCLEOTIDE SEQUENCE</scope>
    <source>
        <strain evidence="2">153920</strain>
    </source>
</reference>